<dbReference type="FunFam" id="3.30.200.20:FF:000034">
    <property type="entry name" value="Kinase suppressor of Ras 1"/>
    <property type="match status" value="1"/>
</dbReference>
<dbReference type="InterPro" id="IPR000719">
    <property type="entry name" value="Prot_kinase_dom"/>
</dbReference>
<dbReference type="EMBL" id="JH823244">
    <property type="protein sequence ID" value="EKC31153.1"/>
    <property type="molecule type" value="Genomic_DNA"/>
</dbReference>
<evidence type="ECO:0000256" key="4">
    <source>
        <dbReference type="ARBA" id="ARBA00022840"/>
    </source>
</evidence>
<feature type="compositionally biased region" description="Low complexity" evidence="8">
    <location>
        <begin position="340"/>
        <end position="356"/>
    </location>
</feature>
<feature type="region of interest" description="Disordered" evidence="8">
    <location>
        <begin position="203"/>
        <end position="222"/>
    </location>
</feature>
<protein>
    <submittedName>
        <fullName evidence="9">Uncharacterized protein</fullName>
    </submittedName>
</protein>
<accession>K1QB63</accession>
<dbReference type="PROSITE" id="PS00107">
    <property type="entry name" value="PROTEIN_KINASE_ATP"/>
    <property type="match status" value="1"/>
</dbReference>
<evidence type="ECO:0000313" key="9">
    <source>
        <dbReference type="EMBL" id="EKC31153.1"/>
    </source>
</evidence>
<dbReference type="GO" id="GO:0004674">
    <property type="term" value="F:protein serine/threonine kinase activity"/>
    <property type="evidence" value="ECO:0007669"/>
    <property type="project" value="UniProtKB-EC"/>
</dbReference>
<proteinExistence type="predicted"/>
<feature type="coiled-coil region" evidence="7">
    <location>
        <begin position="1043"/>
        <end position="1078"/>
    </location>
</feature>
<feature type="compositionally biased region" description="Low complexity" evidence="8">
    <location>
        <begin position="391"/>
        <end position="406"/>
    </location>
</feature>
<feature type="compositionally biased region" description="Basic and acidic residues" evidence="8">
    <location>
        <begin position="372"/>
        <end position="384"/>
    </location>
</feature>
<dbReference type="SUPFAM" id="SSF56112">
    <property type="entry name" value="Protein kinase-like (PK-like)"/>
    <property type="match status" value="1"/>
</dbReference>
<keyword evidence="7" id="KW-0175">Coiled coil</keyword>
<dbReference type="Pfam" id="PF07714">
    <property type="entry name" value="PK_Tyr_Ser-Thr"/>
    <property type="match status" value="1"/>
</dbReference>
<dbReference type="InterPro" id="IPR017441">
    <property type="entry name" value="Protein_kinase_ATP_BS"/>
</dbReference>
<comment type="catalytic activity">
    <reaction evidence="5">
        <text>L-threonyl-[protein] + ATP = O-phospho-L-threonyl-[protein] + ADP + H(+)</text>
        <dbReference type="Rhea" id="RHEA:46608"/>
        <dbReference type="Rhea" id="RHEA-COMP:11060"/>
        <dbReference type="Rhea" id="RHEA-COMP:11605"/>
        <dbReference type="ChEBI" id="CHEBI:15378"/>
        <dbReference type="ChEBI" id="CHEBI:30013"/>
        <dbReference type="ChEBI" id="CHEBI:30616"/>
        <dbReference type="ChEBI" id="CHEBI:61977"/>
        <dbReference type="ChEBI" id="CHEBI:456216"/>
        <dbReference type="EC" id="2.7.11.1"/>
    </reaction>
</comment>
<keyword evidence="1" id="KW-0808">Transferase</keyword>
<evidence type="ECO:0000256" key="6">
    <source>
        <dbReference type="ARBA" id="ARBA00048679"/>
    </source>
</evidence>
<organism evidence="9">
    <name type="scientific">Magallana gigas</name>
    <name type="common">Pacific oyster</name>
    <name type="synonym">Crassostrea gigas</name>
    <dbReference type="NCBI Taxonomy" id="29159"/>
    <lineage>
        <taxon>Eukaryota</taxon>
        <taxon>Metazoa</taxon>
        <taxon>Spiralia</taxon>
        <taxon>Lophotrochozoa</taxon>
        <taxon>Mollusca</taxon>
        <taxon>Bivalvia</taxon>
        <taxon>Autobranchia</taxon>
        <taxon>Pteriomorphia</taxon>
        <taxon>Ostreida</taxon>
        <taxon>Ostreoidea</taxon>
        <taxon>Ostreidae</taxon>
        <taxon>Magallana</taxon>
    </lineage>
</organism>
<gene>
    <name evidence="9" type="ORF">CGI_10028788</name>
</gene>
<dbReference type="InterPro" id="IPR051681">
    <property type="entry name" value="Ser/Thr_Kinases-Pseudokinases"/>
</dbReference>
<feature type="region of interest" description="Disordered" evidence="8">
    <location>
        <begin position="331"/>
        <end position="450"/>
    </location>
</feature>
<evidence type="ECO:0000256" key="8">
    <source>
        <dbReference type="SAM" id="MobiDB-lite"/>
    </source>
</evidence>
<keyword evidence="4" id="KW-0067">ATP-binding</keyword>
<dbReference type="InterPro" id="IPR001245">
    <property type="entry name" value="Ser-Thr/Tyr_kinase_cat_dom"/>
</dbReference>
<name>K1QB63_MAGGI</name>
<dbReference type="HOGENOM" id="CLU_269740_0_0_1"/>
<feature type="compositionally biased region" description="Low complexity" evidence="8">
    <location>
        <begin position="203"/>
        <end position="214"/>
    </location>
</feature>
<dbReference type="Gene3D" id="3.30.200.20">
    <property type="entry name" value="Phosphorylase Kinase, domain 1"/>
    <property type="match status" value="1"/>
</dbReference>
<dbReference type="AlphaFoldDB" id="K1QB63"/>
<keyword evidence="2" id="KW-0547">Nucleotide-binding</keyword>
<evidence type="ECO:0000256" key="5">
    <source>
        <dbReference type="ARBA" id="ARBA00047899"/>
    </source>
</evidence>
<dbReference type="GO" id="GO:0005524">
    <property type="term" value="F:ATP binding"/>
    <property type="evidence" value="ECO:0007669"/>
    <property type="project" value="UniProtKB-UniRule"/>
</dbReference>
<evidence type="ECO:0000256" key="2">
    <source>
        <dbReference type="ARBA" id="ARBA00022741"/>
    </source>
</evidence>
<dbReference type="InParanoid" id="K1QB63"/>
<evidence type="ECO:0000256" key="3">
    <source>
        <dbReference type="ARBA" id="ARBA00022777"/>
    </source>
</evidence>
<feature type="region of interest" description="Disordered" evidence="8">
    <location>
        <begin position="237"/>
        <end position="264"/>
    </location>
</feature>
<dbReference type="PANTHER" id="PTHR44329">
    <property type="entry name" value="SERINE/THREONINE-PROTEIN KINASE TNNI3K-RELATED"/>
    <property type="match status" value="1"/>
</dbReference>
<evidence type="ECO:0000256" key="7">
    <source>
        <dbReference type="SAM" id="Coils"/>
    </source>
</evidence>
<evidence type="ECO:0000256" key="1">
    <source>
        <dbReference type="ARBA" id="ARBA00022679"/>
    </source>
</evidence>
<keyword evidence="3" id="KW-0418">Kinase</keyword>
<comment type="catalytic activity">
    <reaction evidence="6">
        <text>L-seryl-[protein] + ATP = O-phospho-L-seryl-[protein] + ADP + H(+)</text>
        <dbReference type="Rhea" id="RHEA:17989"/>
        <dbReference type="Rhea" id="RHEA-COMP:9863"/>
        <dbReference type="Rhea" id="RHEA-COMP:11604"/>
        <dbReference type="ChEBI" id="CHEBI:15378"/>
        <dbReference type="ChEBI" id="CHEBI:29999"/>
        <dbReference type="ChEBI" id="CHEBI:30616"/>
        <dbReference type="ChEBI" id="CHEBI:83421"/>
        <dbReference type="ChEBI" id="CHEBI:456216"/>
        <dbReference type="EC" id="2.7.11.1"/>
    </reaction>
</comment>
<reference evidence="9" key="1">
    <citation type="journal article" date="2012" name="Nature">
        <title>The oyster genome reveals stress adaptation and complexity of shell formation.</title>
        <authorList>
            <person name="Zhang G."/>
            <person name="Fang X."/>
            <person name="Guo X."/>
            <person name="Li L."/>
            <person name="Luo R."/>
            <person name="Xu F."/>
            <person name="Yang P."/>
            <person name="Zhang L."/>
            <person name="Wang X."/>
            <person name="Qi H."/>
            <person name="Xiong Z."/>
            <person name="Que H."/>
            <person name="Xie Y."/>
            <person name="Holland P.W."/>
            <person name="Paps J."/>
            <person name="Zhu Y."/>
            <person name="Wu F."/>
            <person name="Chen Y."/>
            <person name="Wang J."/>
            <person name="Peng C."/>
            <person name="Meng J."/>
            <person name="Yang L."/>
            <person name="Liu J."/>
            <person name="Wen B."/>
            <person name="Zhang N."/>
            <person name="Huang Z."/>
            <person name="Zhu Q."/>
            <person name="Feng Y."/>
            <person name="Mount A."/>
            <person name="Hedgecock D."/>
            <person name="Xu Z."/>
            <person name="Liu Y."/>
            <person name="Domazet-Loso T."/>
            <person name="Du Y."/>
            <person name="Sun X."/>
            <person name="Zhang S."/>
            <person name="Liu B."/>
            <person name="Cheng P."/>
            <person name="Jiang X."/>
            <person name="Li J."/>
            <person name="Fan D."/>
            <person name="Wang W."/>
            <person name="Fu W."/>
            <person name="Wang T."/>
            <person name="Wang B."/>
            <person name="Zhang J."/>
            <person name="Peng Z."/>
            <person name="Li Y."/>
            <person name="Li N."/>
            <person name="Wang J."/>
            <person name="Chen M."/>
            <person name="He Y."/>
            <person name="Tan F."/>
            <person name="Song X."/>
            <person name="Zheng Q."/>
            <person name="Huang R."/>
            <person name="Yang H."/>
            <person name="Du X."/>
            <person name="Chen L."/>
            <person name="Yang M."/>
            <person name="Gaffney P.M."/>
            <person name="Wang S."/>
            <person name="Luo L."/>
            <person name="She Z."/>
            <person name="Ming Y."/>
            <person name="Huang W."/>
            <person name="Zhang S."/>
            <person name="Huang B."/>
            <person name="Zhang Y."/>
            <person name="Qu T."/>
            <person name="Ni P."/>
            <person name="Miao G."/>
            <person name="Wang J."/>
            <person name="Wang Q."/>
            <person name="Steinberg C.E."/>
            <person name="Wang H."/>
            <person name="Li N."/>
            <person name="Qian L."/>
            <person name="Zhang G."/>
            <person name="Li Y."/>
            <person name="Yang H."/>
            <person name="Liu X."/>
            <person name="Wang J."/>
            <person name="Yin Y."/>
            <person name="Wang J."/>
        </authorList>
    </citation>
    <scope>NUCLEOTIDE SEQUENCE [LARGE SCALE GENOMIC DNA]</scope>
    <source>
        <strain evidence="9">05x7-T-G4-1.051#20</strain>
    </source>
</reference>
<feature type="compositionally biased region" description="Polar residues" evidence="8">
    <location>
        <begin position="432"/>
        <end position="450"/>
    </location>
</feature>
<dbReference type="InterPro" id="IPR011009">
    <property type="entry name" value="Kinase-like_dom_sf"/>
</dbReference>
<dbReference type="PROSITE" id="PS50011">
    <property type="entry name" value="PROTEIN_KINASE_DOM"/>
    <property type="match status" value="1"/>
</dbReference>
<sequence length="1211" mass="134924">MSEESGNERCYVDNAMNRRLGRAGMPLGSMVVSSRGSSASTLGASYFGSSVSDGGRTYVDNSMNRGLGRVGMPLGSMVVSNQGNSAFPFSVSNNFLPLSDSSRGYVDNYINRRLGRVGMPLGSMVVSSKEISAPFQSYNHNISSSLASALKEYTIEQIPKNFKDESKPTSISCCESPSPPKTDNKYYQGLEGVSRSVAFPMTESSTEWSTSPSSVYGRESSDVLDSEMSYVNNSVNRSLGRVGMPNGSMPVAKSSSKSSPKTYVDNEYNQGLRRVGLEHGSMVVSKDSGIASSTVTKHYVGELTNKSFEKVDLPYGANIKDENVYEEKPLNRKSGHYCKESSPPSSVSNKESSASAPNDILFGSNNSSSRKKYVDNDMNRKLGRVDMPVGSKPISKSKSRSSSSSKTYEDNEYSGRQGRVGMEHGSMVVSKDSGSGSSNGTKHSVDNSANRSIGRIGLSYEASGEEVRVYKDNPFNRKLGRVSFPIGTAVMPKSGYLERKFYADNPENRRLGREGFPLGSRPKSSFLGSKQTYCENYLNRQFERVGEELETEPVTCSKETEWLYKEFIKDRENPDEDIDYWNLPASSEEVDEDAIRVGIEHGSIGVSKDPGIRSFNGMKQYADNFKSKSSSKTYLDNEYNRHIGRVGLEHGSMVVSKDSGIASSMETKQNIGNSKSISLSSSKSCVDNEYNRQLGRVGLEHGSKDSITASSKGIKHYVDNSTNRRLRRVGIPYGEDSKEVRVYKDNLFNRKLGRVGLPIGAKVQSKSGSVGQKFYTDNPENRRLGRVRFPLGCRPKGSFPGQKRTYCNNYLNRQLGRVGMELGTAPMTSRKKMEWFQKAYQRLRDNPDEDIDFDAFPTLLSEEEEYANEKLVHAINRMSLEREWQEKEEQTSPVPKTSDYLLHFSGPVIEFSEINLGKIIGSGGFGKVYYGTYKDSVVAVKRLHVMQVNKDLQKEFFDEVNILSKLDNPFIVKFIGACTKPPNLCIVMEYMQMSLQEALHDLRKKECSINLYNANGTCTIWYTQPVGLIIHNIGALYASRVVMRKMNNKKAREEKALSKELERQRKEQIRIVERERKKQMGGSKDCLQYLILMLDTRIVNSGGHGVAIFKACEALGIQNILKNTLYHSVSHGTDKSPVSMYPGKIRFLVPSFVKTTFIDGGRVLVTSCVDQVASREHCLLEDLTSPVLSRPKIRKLRYKGSTEQQCYQVKG</sequence>